<accession>A0A182ICZ1</accession>
<dbReference type="EMBL" id="APCN01006075">
    <property type="status" value="NOT_ANNOTATED_CDS"/>
    <property type="molecule type" value="Genomic_DNA"/>
</dbReference>
<name>A0A182ICZ1_ANOAR</name>
<dbReference type="VEuPathDB" id="VectorBase:AARA011460"/>
<evidence type="ECO:0000313" key="1">
    <source>
        <dbReference type="EnsemblMetazoa" id="AARA011460-PA"/>
    </source>
</evidence>
<evidence type="ECO:0000313" key="2">
    <source>
        <dbReference type="Proteomes" id="UP000075840"/>
    </source>
</evidence>
<protein>
    <submittedName>
        <fullName evidence="1">Uncharacterized protein</fullName>
    </submittedName>
</protein>
<keyword evidence="2" id="KW-1185">Reference proteome</keyword>
<dbReference type="EnsemblMetazoa" id="AARA011460-RA">
    <property type="protein sequence ID" value="AARA011460-PA"/>
    <property type="gene ID" value="AARA011460"/>
</dbReference>
<reference evidence="1" key="1">
    <citation type="submission" date="2022-08" db="UniProtKB">
        <authorList>
            <consortium name="EnsemblMetazoa"/>
        </authorList>
    </citation>
    <scope>IDENTIFICATION</scope>
    <source>
        <strain evidence="1">Dongola</strain>
    </source>
</reference>
<sequence length="108" mass="12958">MSSIREYKFFRSFSAKIENWHIRKAESLWKKMRERKIAASTGLAVKLRIQAALTPHRANGTATTTIMHRRMSSIREYKFFRSFSAKIENWHIRKAESLWKKMRERKIA</sequence>
<dbReference type="AlphaFoldDB" id="A0A182ICZ1"/>
<dbReference type="Proteomes" id="UP000075840">
    <property type="component" value="Unassembled WGS sequence"/>
</dbReference>
<proteinExistence type="predicted"/>
<dbReference type="EMBL" id="APCN01006076">
    <property type="status" value="NOT_ANNOTATED_CDS"/>
    <property type="molecule type" value="Genomic_DNA"/>
</dbReference>
<organism evidence="1 2">
    <name type="scientific">Anopheles arabiensis</name>
    <name type="common">Mosquito</name>
    <dbReference type="NCBI Taxonomy" id="7173"/>
    <lineage>
        <taxon>Eukaryota</taxon>
        <taxon>Metazoa</taxon>
        <taxon>Ecdysozoa</taxon>
        <taxon>Arthropoda</taxon>
        <taxon>Hexapoda</taxon>
        <taxon>Insecta</taxon>
        <taxon>Pterygota</taxon>
        <taxon>Neoptera</taxon>
        <taxon>Endopterygota</taxon>
        <taxon>Diptera</taxon>
        <taxon>Nematocera</taxon>
        <taxon>Culicoidea</taxon>
        <taxon>Culicidae</taxon>
        <taxon>Anophelinae</taxon>
        <taxon>Anopheles</taxon>
    </lineage>
</organism>